<keyword evidence="2" id="KW-1185">Reference proteome</keyword>
<accession>A0A1S2QCC5</accession>
<dbReference type="InterPro" id="IPR038070">
    <property type="entry name" value="Rv2632c-like_sf"/>
</dbReference>
<dbReference type="SUPFAM" id="SSF143212">
    <property type="entry name" value="Rv2632c-like"/>
    <property type="match status" value="1"/>
</dbReference>
<dbReference type="RefSeq" id="WP_071382242.1">
    <property type="nucleotide sequence ID" value="NZ_MLYO01000033.1"/>
</dbReference>
<dbReference type="AlphaFoldDB" id="A0A1S2QCC5"/>
<evidence type="ECO:0000313" key="1">
    <source>
        <dbReference type="EMBL" id="OIK03802.1"/>
    </source>
</evidence>
<dbReference type="Pfam" id="PF08962">
    <property type="entry name" value="Rv2632c-like"/>
    <property type="match status" value="1"/>
</dbReference>
<dbReference type="Gene3D" id="3.30.160.240">
    <property type="entry name" value="Rv1738"/>
    <property type="match status" value="1"/>
</dbReference>
<name>A0A1S2QCC5_9ACTN</name>
<dbReference type="InterPro" id="IPR015057">
    <property type="entry name" value="Rv2632c-like"/>
</dbReference>
<dbReference type="Proteomes" id="UP000179642">
    <property type="component" value="Unassembled WGS sequence"/>
</dbReference>
<evidence type="ECO:0008006" key="3">
    <source>
        <dbReference type="Google" id="ProtNLM"/>
    </source>
</evidence>
<organism evidence="1 2">
    <name type="scientific">Streptomyces monashensis</name>
    <dbReference type="NCBI Taxonomy" id="1678012"/>
    <lineage>
        <taxon>Bacteria</taxon>
        <taxon>Bacillati</taxon>
        <taxon>Actinomycetota</taxon>
        <taxon>Actinomycetes</taxon>
        <taxon>Kitasatosporales</taxon>
        <taxon>Streptomycetaceae</taxon>
        <taxon>Streptomyces</taxon>
    </lineage>
</organism>
<dbReference type="OrthoDB" id="4828144at2"/>
<comment type="caution">
    <text evidence="1">The sequence shown here is derived from an EMBL/GenBank/DDBJ whole genome shotgun (WGS) entry which is preliminary data.</text>
</comment>
<protein>
    <recommendedName>
        <fullName evidence="3">DUF1876 domain-containing protein</fullName>
    </recommendedName>
</protein>
<evidence type="ECO:0000313" key="2">
    <source>
        <dbReference type="Proteomes" id="UP000179642"/>
    </source>
</evidence>
<gene>
    <name evidence="1" type="ORF">BIV23_19855</name>
</gene>
<proteinExistence type="predicted"/>
<dbReference type="EMBL" id="MLYO01000033">
    <property type="protein sequence ID" value="OIK03802.1"/>
    <property type="molecule type" value="Genomic_DNA"/>
</dbReference>
<sequence>MTDSMRGGPPAVKEWRLNLYLSEHDPDTTARIVLDTGDNVLESRAEARRSPYDPEVPEIGDELAAGRALIAMGRILLRAADGDMKDIGAADIEGPSPLWMDREWE</sequence>
<reference evidence="1 2" key="1">
    <citation type="submission" date="2016-10" db="EMBL/GenBank/DDBJ databases">
        <title>Genome sequence of Streptomyces sp. MUSC 1.</title>
        <authorList>
            <person name="Lee L.-H."/>
            <person name="Ser H.-L."/>
            <person name="Law J.W.-F."/>
        </authorList>
    </citation>
    <scope>NUCLEOTIDE SEQUENCE [LARGE SCALE GENOMIC DNA]</scope>
    <source>
        <strain evidence="1 2">MUSC 1</strain>
    </source>
</reference>